<organism evidence="1 2">
    <name type="scientific">Staphylococcus coagulans</name>
    <dbReference type="NCBI Taxonomy" id="74706"/>
    <lineage>
        <taxon>Bacteria</taxon>
        <taxon>Bacillati</taxon>
        <taxon>Bacillota</taxon>
        <taxon>Bacilli</taxon>
        <taxon>Bacillales</taxon>
        <taxon>Staphylococcaceae</taxon>
        <taxon>Staphylococcus</taxon>
    </lineage>
</organism>
<comment type="caution">
    <text evidence="1">The sequence shown here is derived from an EMBL/GenBank/DDBJ whole genome shotgun (WGS) entry which is preliminary data.</text>
</comment>
<evidence type="ECO:0000313" key="1">
    <source>
        <dbReference type="EMBL" id="MBA8777493.1"/>
    </source>
</evidence>
<name>A0A9X0PHP4_9STAP</name>
<dbReference type="RefSeq" id="WP_182281278.1">
    <property type="nucleotide sequence ID" value="NZ_JABTCN010000054.1"/>
</dbReference>
<dbReference type="EMBL" id="JABTCN010000054">
    <property type="protein sequence ID" value="MBA8777493.1"/>
    <property type="molecule type" value="Genomic_DNA"/>
</dbReference>
<accession>A0A9X0PHP4</accession>
<proteinExistence type="predicted"/>
<gene>
    <name evidence="1" type="ORF">HR081_11490</name>
</gene>
<sequence length="56" mass="6626">MKIRNADKRIILTDEQVKAMQDNRLKRSDVYNRIFGLNWTVNKAVSKPVRGRKHES</sequence>
<protein>
    <submittedName>
        <fullName evidence="1">Uncharacterized protein</fullName>
    </submittedName>
</protein>
<reference evidence="1 2" key="1">
    <citation type="journal article" date="2020" name="Access Microbiol">
        <title>Isolation and genome sequencing of Staphylococcus schleiferi subspecies coagulans from Antarctic seals.</title>
        <authorList>
            <person name="Foster G."/>
            <person name="Robb A."/>
            <person name="Paterson G.K."/>
        </authorList>
    </citation>
    <scope>NUCLEOTIDE SEQUENCE [LARGE SCALE GENOMIC DNA]</scope>
    <source>
        <strain evidence="1 2">M615/02/4</strain>
    </source>
</reference>
<evidence type="ECO:0000313" key="2">
    <source>
        <dbReference type="Proteomes" id="UP000524893"/>
    </source>
</evidence>
<dbReference type="AlphaFoldDB" id="A0A9X0PHP4"/>
<dbReference type="Proteomes" id="UP000524893">
    <property type="component" value="Unassembled WGS sequence"/>
</dbReference>